<evidence type="ECO:0000256" key="2">
    <source>
        <dbReference type="ARBA" id="ARBA00005551"/>
    </source>
</evidence>
<dbReference type="InterPro" id="IPR038770">
    <property type="entry name" value="Na+/solute_symporter_sf"/>
</dbReference>
<evidence type="ECO:0000256" key="10">
    <source>
        <dbReference type="ARBA" id="ARBA00023201"/>
    </source>
</evidence>
<evidence type="ECO:0000256" key="6">
    <source>
        <dbReference type="ARBA" id="ARBA00022989"/>
    </source>
</evidence>
<keyword evidence="10" id="KW-0739">Sodium transport</keyword>
<dbReference type="PATRIC" id="fig|1629.5.peg.911"/>
<feature type="domain" description="Cation/H+ exchanger transmembrane" evidence="11">
    <location>
        <begin position="12"/>
        <end position="384"/>
    </location>
</feature>
<dbReference type="GO" id="GO:1902600">
    <property type="term" value="P:proton transmembrane transport"/>
    <property type="evidence" value="ECO:0007669"/>
    <property type="project" value="InterPro"/>
</dbReference>
<evidence type="ECO:0000256" key="1">
    <source>
        <dbReference type="ARBA" id="ARBA00004141"/>
    </source>
</evidence>
<reference evidence="12 13" key="1">
    <citation type="journal article" date="2015" name="Genome Announc.">
        <title>Expanding the biotechnology potential of lactobacilli through comparative genomics of 213 strains and associated genera.</title>
        <authorList>
            <person name="Sun Z."/>
            <person name="Harris H.M."/>
            <person name="McCann A."/>
            <person name="Guo C."/>
            <person name="Argimon S."/>
            <person name="Zhang W."/>
            <person name="Yang X."/>
            <person name="Jeffery I.B."/>
            <person name="Cooney J.C."/>
            <person name="Kagawa T.F."/>
            <person name="Liu W."/>
            <person name="Song Y."/>
            <person name="Salvetti E."/>
            <person name="Wrobel A."/>
            <person name="Rasinkangas P."/>
            <person name="Parkhill J."/>
            <person name="Rea M.C."/>
            <person name="O'Sullivan O."/>
            <person name="Ritari J."/>
            <person name="Douillard F.P."/>
            <person name="Paul Ross R."/>
            <person name="Yang R."/>
            <person name="Briner A.E."/>
            <person name="Felis G.E."/>
            <person name="de Vos W.M."/>
            <person name="Barrangou R."/>
            <person name="Klaenhammer T.R."/>
            <person name="Caufield P.W."/>
            <person name="Cui Y."/>
            <person name="Zhang H."/>
            <person name="O'Toole P.W."/>
        </authorList>
    </citation>
    <scope>NUCLEOTIDE SEQUENCE [LARGE SCALE GENOMIC DNA]</scope>
    <source>
        <strain evidence="12 13">DSM 20410</strain>
    </source>
</reference>
<dbReference type="Pfam" id="PF00999">
    <property type="entry name" value="Na_H_Exchanger"/>
    <property type="match status" value="1"/>
</dbReference>
<protein>
    <submittedName>
        <fullName evidence="12">Sodium hydrogen exchanger</fullName>
    </submittedName>
</protein>
<keyword evidence="8" id="KW-0406">Ion transport</keyword>
<organism evidence="12 13">
    <name type="scientific">Weissella viridescens</name>
    <name type="common">Lactobacillus viridescens</name>
    <dbReference type="NCBI Taxonomy" id="1629"/>
    <lineage>
        <taxon>Bacteria</taxon>
        <taxon>Bacillati</taxon>
        <taxon>Bacillota</taxon>
        <taxon>Bacilli</taxon>
        <taxon>Lactobacillales</taxon>
        <taxon>Lactobacillaceae</taxon>
        <taxon>Weissella</taxon>
    </lineage>
</organism>
<evidence type="ECO:0000313" key="12">
    <source>
        <dbReference type="EMBL" id="KRN46621.1"/>
    </source>
</evidence>
<evidence type="ECO:0000256" key="7">
    <source>
        <dbReference type="ARBA" id="ARBA00023053"/>
    </source>
</evidence>
<keyword evidence="13" id="KW-1185">Reference proteome</keyword>
<name>A0A0R2HAX8_WEIVI</name>
<gene>
    <name evidence="12" type="ORF">IV50_GL000903</name>
</gene>
<evidence type="ECO:0000313" key="13">
    <source>
        <dbReference type="Proteomes" id="UP000051992"/>
    </source>
</evidence>
<comment type="similarity">
    <text evidence="2">Belongs to the monovalent cation:proton antiporter 2 (CPA2) transporter (TC 2.A.37) family.</text>
</comment>
<accession>A0A0R2HAX8</accession>
<dbReference type="GO" id="GO:0015297">
    <property type="term" value="F:antiporter activity"/>
    <property type="evidence" value="ECO:0007669"/>
    <property type="project" value="UniProtKB-KW"/>
</dbReference>
<dbReference type="OrthoDB" id="9793589at2"/>
<keyword evidence="9" id="KW-0472">Membrane</keyword>
<dbReference type="PANTHER" id="PTHR43562">
    <property type="entry name" value="NAPA-TYPE SODIUM/HYDROGEN ANTIPORTER"/>
    <property type="match status" value="1"/>
</dbReference>
<sequence length="399" mass="42956">MSEMGMIAIMLLTALLSGTLFRKMGLPSVVGQLVAGVIVGPAVLNWVKPTNHIEFLAEIGVMTLMFIAGLESDLRLLKRYLVPAISVAFFGALLPVGAFYWFGTSVLHESVTMSIFFGIVFAAMSTSITVDVLKEYKRLKTKNGQTILGAAIFDDVFAISLLSVFLVFATKGATTGGHGGSSHGIAVTLMLQVAFFILAFSIIRWVATPVMHWFEKLDFSYSEILGAFIMLFSLASLAELFGLSAIIGTFFSGVAIAETKVAHKVEKASNVVSYTFFIPIFLVSVGLNVKFDSIMDYLPMIIFGTVIAILSKVIGSGFGAKITGYSWLDSAIIGTGTVPRGEFSIVIAQMGLAAGVIDDEAQGMLLIIIILATIIGPLMLRYLFKFDHSNEKHPSKAKA</sequence>
<keyword evidence="5" id="KW-0812">Transmembrane</keyword>
<dbReference type="Gene3D" id="1.20.1530.20">
    <property type="match status" value="1"/>
</dbReference>
<proteinExistence type="inferred from homology"/>
<dbReference type="InterPro" id="IPR006153">
    <property type="entry name" value="Cation/H_exchanger_TM"/>
</dbReference>
<keyword evidence="6" id="KW-1133">Transmembrane helix</keyword>
<dbReference type="EMBL" id="JQBM01000002">
    <property type="protein sequence ID" value="KRN46621.1"/>
    <property type="molecule type" value="Genomic_DNA"/>
</dbReference>
<dbReference type="GO" id="GO:0006814">
    <property type="term" value="P:sodium ion transport"/>
    <property type="evidence" value="ECO:0007669"/>
    <property type="project" value="UniProtKB-KW"/>
</dbReference>
<dbReference type="PANTHER" id="PTHR43562:SF3">
    <property type="entry name" value="SODIUM ION_PROTON EXCHANGER (EUROFUNG)"/>
    <property type="match status" value="1"/>
</dbReference>
<comment type="caution">
    <text evidence="12">The sequence shown here is derived from an EMBL/GenBank/DDBJ whole genome shotgun (WGS) entry which is preliminary data.</text>
</comment>
<dbReference type="Proteomes" id="UP000051992">
    <property type="component" value="Unassembled WGS sequence"/>
</dbReference>
<keyword evidence="3" id="KW-0813">Transport</keyword>
<dbReference type="AlphaFoldDB" id="A0A0R2HAX8"/>
<evidence type="ECO:0000256" key="8">
    <source>
        <dbReference type="ARBA" id="ARBA00023065"/>
    </source>
</evidence>
<evidence type="ECO:0000256" key="4">
    <source>
        <dbReference type="ARBA" id="ARBA00022449"/>
    </source>
</evidence>
<evidence type="ECO:0000259" key="11">
    <source>
        <dbReference type="Pfam" id="PF00999"/>
    </source>
</evidence>
<dbReference type="RefSeq" id="WP_057745661.1">
    <property type="nucleotide sequence ID" value="NZ_BJLU01000002.1"/>
</dbReference>
<comment type="subcellular location">
    <subcellularLocation>
        <location evidence="1">Membrane</location>
        <topology evidence="1">Multi-pass membrane protein</topology>
    </subcellularLocation>
</comment>
<keyword evidence="4" id="KW-0050">Antiport</keyword>
<evidence type="ECO:0000256" key="3">
    <source>
        <dbReference type="ARBA" id="ARBA00022448"/>
    </source>
</evidence>
<dbReference type="GO" id="GO:0016020">
    <property type="term" value="C:membrane"/>
    <property type="evidence" value="ECO:0007669"/>
    <property type="project" value="UniProtKB-SubCell"/>
</dbReference>
<evidence type="ECO:0000256" key="9">
    <source>
        <dbReference type="ARBA" id="ARBA00023136"/>
    </source>
</evidence>
<evidence type="ECO:0000256" key="5">
    <source>
        <dbReference type="ARBA" id="ARBA00022692"/>
    </source>
</evidence>
<keyword evidence="7" id="KW-0915">Sodium</keyword>